<dbReference type="Proteomes" id="UP000794436">
    <property type="component" value="Unassembled WGS sequence"/>
</dbReference>
<dbReference type="SMART" id="SM00829">
    <property type="entry name" value="PKS_ER"/>
    <property type="match status" value="1"/>
</dbReference>
<accession>A0A8K1CBB4</accession>
<dbReference type="SUPFAM" id="SSF50129">
    <property type="entry name" value="GroES-like"/>
    <property type="match status" value="1"/>
</dbReference>
<gene>
    <name evidence="4" type="ORF">Poli38472_004885</name>
</gene>
<dbReference type="Gene3D" id="3.90.180.10">
    <property type="entry name" value="Medium-chain alcohol dehydrogenases, catalytic domain"/>
    <property type="match status" value="1"/>
</dbReference>
<dbReference type="InterPro" id="IPR020843">
    <property type="entry name" value="ER"/>
</dbReference>
<dbReference type="GO" id="GO:0016491">
    <property type="term" value="F:oxidoreductase activity"/>
    <property type="evidence" value="ECO:0007669"/>
    <property type="project" value="InterPro"/>
</dbReference>
<feature type="coiled-coil region" evidence="1">
    <location>
        <begin position="84"/>
        <end position="145"/>
    </location>
</feature>
<evidence type="ECO:0000259" key="3">
    <source>
        <dbReference type="SMART" id="SM00829"/>
    </source>
</evidence>
<dbReference type="InterPro" id="IPR013154">
    <property type="entry name" value="ADH-like_N"/>
</dbReference>
<reference evidence="4" key="1">
    <citation type="submission" date="2019-03" db="EMBL/GenBank/DDBJ databases">
        <title>Long read genome sequence of the mycoparasitic Pythium oligandrum ATCC 38472 isolated from sugarbeet rhizosphere.</title>
        <authorList>
            <person name="Gaulin E."/>
        </authorList>
    </citation>
    <scope>NUCLEOTIDE SEQUENCE</scope>
    <source>
        <strain evidence="4">ATCC 38472_TT</strain>
    </source>
</reference>
<dbReference type="EMBL" id="SPLM01000109">
    <property type="protein sequence ID" value="TMW59816.1"/>
    <property type="molecule type" value="Genomic_DNA"/>
</dbReference>
<feature type="compositionally biased region" description="Basic and acidic residues" evidence="2">
    <location>
        <begin position="54"/>
        <end position="65"/>
    </location>
</feature>
<name>A0A8K1CBB4_PYTOL</name>
<dbReference type="PANTHER" id="PTHR45033">
    <property type="match status" value="1"/>
</dbReference>
<dbReference type="InterPro" id="IPR052711">
    <property type="entry name" value="Zinc_ADH-like"/>
</dbReference>
<keyword evidence="5" id="KW-1185">Reference proteome</keyword>
<dbReference type="PANTHER" id="PTHR45033:SF2">
    <property type="entry name" value="ZINC-TYPE ALCOHOL DEHYDROGENASE-LIKE PROTEIN C1773.06C"/>
    <property type="match status" value="1"/>
</dbReference>
<dbReference type="OrthoDB" id="122626at2759"/>
<dbReference type="Pfam" id="PF08240">
    <property type="entry name" value="ADH_N"/>
    <property type="match status" value="1"/>
</dbReference>
<dbReference type="SUPFAM" id="SSF51735">
    <property type="entry name" value="NAD(P)-binding Rossmann-fold domains"/>
    <property type="match status" value="1"/>
</dbReference>
<feature type="domain" description="Enoyl reductase (ER)" evidence="3">
    <location>
        <begin position="363"/>
        <end position="693"/>
    </location>
</feature>
<feature type="region of interest" description="Disordered" evidence="2">
    <location>
        <begin position="743"/>
        <end position="792"/>
    </location>
</feature>
<dbReference type="Pfam" id="PF00107">
    <property type="entry name" value="ADH_zinc_N"/>
    <property type="match status" value="1"/>
</dbReference>
<dbReference type="InterPro" id="IPR013149">
    <property type="entry name" value="ADH-like_C"/>
</dbReference>
<evidence type="ECO:0000313" key="5">
    <source>
        <dbReference type="Proteomes" id="UP000794436"/>
    </source>
</evidence>
<evidence type="ECO:0000256" key="1">
    <source>
        <dbReference type="SAM" id="Coils"/>
    </source>
</evidence>
<dbReference type="InterPro" id="IPR036291">
    <property type="entry name" value="NAD(P)-bd_dom_sf"/>
</dbReference>
<proteinExistence type="predicted"/>
<feature type="compositionally biased region" description="Polar residues" evidence="2">
    <location>
        <begin position="34"/>
        <end position="53"/>
    </location>
</feature>
<evidence type="ECO:0000313" key="4">
    <source>
        <dbReference type="EMBL" id="TMW59816.1"/>
    </source>
</evidence>
<organism evidence="4 5">
    <name type="scientific">Pythium oligandrum</name>
    <name type="common">Mycoparasitic fungus</name>
    <dbReference type="NCBI Taxonomy" id="41045"/>
    <lineage>
        <taxon>Eukaryota</taxon>
        <taxon>Sar</taxon>
        <taxon>Stramenopiles</taxon>
        <taxon>Oomycota</taxon>
        <taxon>Peronosporomycetes</taxon>
        <taxon>Pythiales</taxon>
        <taxon>Pythiaceae</taxon>
        <taxon>Pythium</taxon>
    </lineage>
</organism>
<dbReference type="CDD" id="cd08276">
    <property type="entry name" value="MDR7"/>
    <property type="match status" value="1"/>
</dbReference>
<sequence>MTHAIPDDLETLLGGEDSAEATFLAALAFVDELQSQEPQDSSHETSPSIGSSHDTSESTAKESVSRRSAKPKRVQKPDYKRQELLYLRETVGDLEKKLNELKAAEFRYKERLGGESPWATFASQLRMEREQSEEVNKRLREMFEEQIQLSKSLEQMLKKRGYLELLGEVHTSPSVKRVRGQSGPYSVFTVPEIEDDLNRMVCEMYERVDSIFTDPQFAIPRNTTPKRVVELLSDEGVETMVRSFDSHVLPFDYVKTASVIWDFVMDRIHINSTCSFQRLRQETEQTKSTKIVKGQMGWLGTTDNFRVLSVAQRHTEANRVVIVSCTLLEPDELGNEKTNGVWMRIRAWHIIQPGPDDGLGRPSTHKQSFFMATPEIYKPDDELSGVPTRQDNEITNDRYTVPIRKNDLVPCSDGAGVVVAVGSSVQNFSVGDRVLATFALNNVYGTLQNLSQTLGGGVDGMLRQYAAVPEHAVVKIPQECKLDFVQLASLVCTGATVWNALYGSVPMRPGQTVLFQGTGGVSITGIQLAKAAGAITIVTSSSDDKLQFVKETFGVDHVINYRTTPDWADEVLRLTHGVGADYVIEIGGAGTIEQSIKAVTRGGVVSVVGYLADIKPEAMPNVALLALIKGCCVRGILIGSHQLTTELVRFVTQKNIQPYIHKTFGFSREEVIAAFDHLESGNHIGKWPSIIAIPSSVCEQIANDKMSDVAPLAIPEELETLPGFESSDQVTLDAAMEFVDACESQEQWDSTQTTESSSSSVTSSPPSAEETADKEPKSKKKPRVRKPDRTRQELLYLRETVGELEKKLSELVDEQRKHKEQLAVNSSWAKAASEQRIEREQSEEQNARLRTMYVEQIQLVKNLDRMLQKRGYVELLGSDVVGPNVKRVRGQPDWGFRAQQLEADLNRTVREMYEQVDAISSDPQLELPENTPSKRVVELLSDDVSGAKVQSLDSRILPFSYVETANAAWEFVADRVHFDATCQSQRNEETKLTKISTGRIGWLGSTDEFRVMIVAHRHILPNRVVIVSCMLLEPTQLGCTRLNGVWMRMRAWHIIQPGPSDSPDRPTTLKQTISVATPEVHELDETDCAGGESGMGALTDFVLRAADGQMELSNQRVENRLADELLRLQIEDPDSGIL</sequence>
<dbReference type="AlphaFoldDB" id="A0A8K1CBB4"/>
<evidence type="ECO:0000256" key="2">
    <source>
        <dbReference type="SAM" id="MobiDB-lite"/>
    </source>
</evidence>
<feature type="coiled-coil region" evidence="1">
    <location>
        <begin position="801"/>
        <end position="852"/>
    </location>
</feature>
<protein>
    <recommendedName>
        <fullName evidence="3">Enoyl reductase (ER) domain-containing protein</fullName>
    </recommendedName>
</protein>
<dbReference type="Gene3D" id="3.40.50.720">
    <property type="entry name" value="NAD(P)-binding Rossmann-like Domain"/>
    <property type="match status" value="1"/>
</dbReference>
<dbReference type="InterPro" id="IPR011032">
    <property type="entry name" value="GroES-like_sf"/>
</dbReference>
<feature type="compositionally biased region" description="Low complexity" evidence="2">
    <location>
        <begin position="744"/>
        <end position="769"/>
    </location>
</feature>
<feature type="region of interest" description="Disordered" evidence="2">
    <location>
        <begin position="34"/>
        <end position="77"/>
    </location>
</feature>
<keyword evidence="1" id="KW-0175">Coiled coil</keyword>
<comment type="caution">
    <text evidence="4">The sequence shown here is derived from an EMBL/GenBank/DDBJ whole genome shotgun (WGS) entry which is preliminary data.</text>
</comment>